<reference evidence="2 3" key="1">
    <citation type="journal article" date="2019" name="Sci. Rep.">
        <title>Orb-weaving spider Araneus ventricosus genome elucidates the spidroin gene catalogue.</title>
        <authorList>
            <person name="Kono N."/>
            <person name="Nakamura H."/>
            <person name="Ohtoshi R."/>
            <person name="Moran D.A.P."/>
            <person name="Shinohara A."/>
            <person name="Yoshida Y."/>
            <person name="Fujiwara M."/>
            <person name="Mori M."/>
            <person name="Tomita M."/>
            <person name="Arakawa K."/>
        </authorList>
    </citation>
    <scope>NUCLEOTIDE SEQUENCE [LARGE SCALE GENOMIC DNA]</scope>
</reference>
<sequence>RGAETSIPNRIHENSSHGSKQSPPETKTWRLLQPNHEQPESGHQEHLHEVRKHGLAGIQNLTGRRTRLRKGVRPPFPHR</sequence>
<keyword evidence="3" id="KW-1185">Reference proteome</keyword>
<feature type="compositionally biased region" description="Basic residues" evidence="1">
    <location>
        <begin position="64"/>
        <end position="79"/>
    </location>
</feature>
<protein>
    <submittedName>
        <fullName evidence="2">Uncharacterized protein</fullName>
    </submittedName>
</protein>
<organism evidence="2 3">
    <name type="scientific">Araneus ventricosus</name>
    <name type="common">Orbweaver spider</name>
    <name type="synonym">Epeira ventricosa</name>
    <dbReference type="NCBI Taxonomy" id="182803"/>
    <lineage>
        <taxon>Eukaryota</taxon>
        <taxon>Metazoa</taxon>
        <taxon>Ecdysozoa</taxon>
        <taxon>Arthropoda</taxon>
        <taxon>Chelicerata</taxon>
        <taxon>Arachnida</taxon>
        <taxon>Araneae</taxon>
        <taxon>Araneomorphae</taxon>
        <taxon>Entelegynae</taxon>
        <taxon>Araneoidea</taxon>
        <taxon>Araneidae</taxon>
        <taxon>Araneus</taxon>
    </lineage>
</organism>
<dbReference type="Proteomes" id="UP000499080">
    <property type="component" value="Unassembled WGS sequence"/>
</dbReference>
<evidence type="ECO:0000313" key="2">
    <source>
        <dbReference type="EMBL" id="GBN98871.1"/>
    </source>
</evidence>
<feature type="compositionally biased region" description="Polar residues" evidence="1">
    <location>
        <begin position="16"/>
        <end position="25"/>
    </location>
</feature>
<feature type="region of interest" description="Disordered" evidence="1">
    <location>
        <begin position="1"/>
        <end position="27"/>
    </location>
</feature>
<proteinExistence type="predicted"/>
<evidence type="ECO:0000256" key="1">
    <source>
        <dbReference type="SAM" id="MobiDB-lite"/>
    </source>
</evidence>
<gene>
    <name evidence="2" type="ORF">AVEN_99419_1</name>
</gene>
<dbReference type="EMBL" id="BGPR01027980">
    <property type="protein sequence ID" value="GBN98871.1"/>
    <property type="molecule type" value="Genomic_DNA"/>
</dbReference>
<name>A0A4Y2TF49_ARAVE</name>
<evidence type="ECO:0000313" key="3">
    <source>
        <dbReference type="Proteomes" id="UP000499080"/>
    </source>
</evidence>
<dbReference type="AlphaFoldDB" id="A0A4Y2TF49"/>
<accession>A0A4Y2TF49</accession>
<feature type="non-terminal residue" evidence="2">
    <location>
        <position position="1"/>
    </location>
</feature>
<comment type="caution">
    <text evidence="2">The sequence shown here is derived from an EMBL/GenBank/DDBJ whole genome shotgun (WGS) entry which is preliminary data.</text>
</comment>
<feature type="region of interest" description="Disordered" evidence="1">
    <location>
        <begin position="56"/>
        <end position="79"/>
    </location>
</feature>